<keyword evidence="5 15" id="KW-0732">Signal</keyword>
<dbReference type="GeneID" id="110082652"/>
<evidence type="ECO:0000256" key="12">
    <source>
        <dbReference type="ARBA" id="ARBA00023180"/>
    </source>
</evidence>
<dbReference type="AlphaFoldDB" id="A0A6J0U5U0"/>
<evidence type="ECO:0000256" key="10">
    <source>
        <dbReference type="ARBA" id="ARBA00023136"/>
    </source>
</evidence>
<keyword evidence="10 14" id="KW-0472">Membrane</keyword>
<dbReference type="GO" id="GO:0005886">
    <property type="term" value="C:plasma membrane"/>
    <property type="evidence" value="ECO:0007669"/>
    <property type="project" value="UniProtKB-SubCell"/>
</dbReference>
<dbReference type="InterPro" id="IPR000832">
    <property type="entry name" value="GPCR_2_secretin-like"/>
</dbReference>
<keyword evidence="6" id="KW-0677">Repeat</keyword>
<evidence type="ECO:0000259" key="18">
    <source>
        <dbReference type="PROSITE" id="PS50261"/>
    </source>
</evidence>
<keyword evidence="9 14" id="KW-1133">Transmembrane helix</keyword>
<keyword evidence="4 14" id="KW-0812">Transmembrane</keyword>
<dbReference type="InterPro" id="IPR000152">
    <property type="entry name" value="EGF-type_Asp/Asn_hydroxyl_site"/>
</dbReference>
<feature type="chain" id="PRO_5046332177" evidence="15">
    <location>
        <begin position="23"/>
        <end position="738"/>
    </location>
</feature>
<feature type="transmembrane region" description="Helical" evidence="14">
    <location>
        <begin position="554"/>
        <end position="574"/>
    </location>
</feature>
<dbReference type="PANTHER" id="PTHR12011:SF348">
    <property type="entry name" value="ADHESION G PROTEIN-COUPLED RECEPTOR E5"/>
    <property type="match status" value="1"/>
</dbReference>
<dbReference type="InterPro" id="IPR000203">
    <property type="entry name" value="GPS"/>
</dbReference>
<dbReference type="GO" id="GO:0004930">
    <property type="term" value="F:G protein-coupled receptor activity"/>
    <property type="evidence" value="ECO:0007669"/>
    <property type="project" value="InterPro"/>
</dbReference>
<keyword evidence="20" id="KW-0675">Receptor</keyword>
<evidence type="ECO:0000256" key="11">
    <source>
        <dbReference type="ARBA" id="ARBA00023157"/>
    </source>
</evidence>
<proteinExistence type="predicted"/>
<feature type="domain" description="EGF-like" evidence="16">
    <location>
        <begin position="123"/>
        <end position="160"/>
    </location>
</feature>
<keyword evidence="8" id="KW-0130">Cell adhesion</keyword>
<evidence type="ECO:0000256" key="14">
    <source>
        <dbReference type="SAM" id="Phobius"/>
    </source>
</evidence>
<evidence type="ECO:0000256" key="15">
    <source>
        <dbReference type="SAM" id="SignalP"/>
    </source>
</evidence>
<dbReference type="OrthoDB" id="347083at2759"/>
<dbReference type="GO" id="GO:0007189">
    <property type="term" value="P:adenylate cyclase-activating G protein-coupled receptor signaling pathway"/>
    <property type="evidence" value="ECO:0007669"/>
    <property type="project" value="TreeGrafter"/>
</dbReference>
<keyword evidence="11" id="KW-1015">Disulfide bond</keyword>
<dbReference type="Pfam" id="PF01825">
    <property type="entry name" value="GPS"/>
    <property type="match status" value="1"/>
</dbReference>
<evidence type="ECO:0000313" key="19">
    <source>
        <dbReference type="Proteomes" id="UP001652642"/>
    </source>
</evidence>
<gene>
    <name evidence="20" type="primary">ADGRE5</name>
</gene>
<dbReference type="Pfam" id="PF07645">
    <property type="entry name" value="EGF_CA"/>
    <property type="match status" value="2"/>
</dbReference>
<evidence type="ECO:0000256" key="1">
    <source>
        <dbReference type="ARBA" id="ARBA00004651"/>
    </source>
</evidence>
<organism evidence="19 20">
    <name type="scientific">Pogona vitticeps</name>
    <name type="common">central bearded dragon</name>
    <dbReference type="NCBI Taxonomy" id="103695"/>
    <lineage>
        <taxon>Eukaryota</taxon>
        <taxon>Metazoa</taxon>
        <taxon>Chordata</taxon>
        <taxon>Craniata</taxon>
        <taxon>Vertebrata</taxon>
        <taxon>Euteleostomi</taxon>
        <taxon>Lepidosauria</taxon>
        <taxon>Squamata</taxon>
        <taxon>Bifurcata</taxon>
        <taxon>Unidentata</taxon>
        <taxon>Episquamata</taxon>
        <taxon>Toxicofera</taxon>
        <taxon>Iguania</taxon>
        <taxon>Acrodonta</taxon>
        <taxon>Agamidae</taxon>
        <taxon>Amphibolurinae</taxon>
        <taxon>Pogona</taxon>
    </lineage>
</organism>
<dbReference type="RefSeq" id="XP_020656027.2">
    <property type="nucleotide sequence ID" value="XM_020800368.2"/>
</dbReference>
<dbReference type="InterPro" id="IPR046338">
    <property type="entry name" value="GAIN_dom_sf"/>
</dbReference>
<reference evidence="19" key="1">
    <citation type="submission" date="2025-05" db="UniProtKB">
        <authorList>
            <consortium name="RefSeq"/>
        </authorList>
    </citation>
    <scope>NUCLEOTIDE SEQUENCE [LARGE SCALE GENOMIC DNA]</scope>
</reference>
<dbReference type="CTD" id="976"/>
<dbReference type="CDD" id="cd15438">
    <property type="entry name" value="7tmB2_CD97"/>
    <property type="match status" value="1"/>
</dbReference>
<feature type="domain" description="GAIN-B" evidence="17">
    <location>
        <begin position="266"/>
        <end position="446"/>
    </location>
</feature>
<dbReference type="InterPro" id="IPR001881">
    <property type="entry name" value="EGF-like_Ca-bd_dom"/>
</dbReference>
<evidence type="ECO:0000259" key="17">
    <source>
        <dbReference type="PROSITE" id="PS50221"/>
    </source>
</evidence>
<dbReference type="KEGG" id="pvt:110082652"/>
<evidence type="ECO:0000259" key="16">
    <source>
        <dbReference type="PROSITE" id="PS50026"/>
    </source>
</evidence>
<evidence type="ECO:0000256" key="3">
    <source>
        <dbReference type="ARBA" id="ARBA00022536"/>
    </source>
</evidence>
<evidence type="ECO:0000313" key="20">
    <source>
        <dbReference type="RefSeq" id="XP_020656027.2"/>
    </source>
</evidence>
<dbReference type="GO" id="GO:0007155">
    <property type="term" value="P:cell adhesion"/>
    <property type="evidence" value="ECO:0007669"/>
    <property type="project" value="UniProtKB-KW"/>
</dbReference>
<keyword evidence="7" id="KW-0106">Calcium</keyword>
<dbReference type="InterPro" id="IPR000742">
    <property type="entry name" value="EGF"/>
</dbReference>
<dbReference type="PROSITE" id="PS01187">
    <property type="entry name" value="EGF_CA"/>
    <property type="match status" value="2"/>
</dbReference>
<dbReference type="InterPro" id="IPR049883">
    <property type="entry name" value="NOTCH1_EGF-like"/>
</dbReference>
<evidence type="ECO:0000256" key="13">
    <source>
        <dbReference type="PROSITE-ProRule" id="PRU00076"/>
    </source>
</evidence>
<name>A0A6J0U5U0_9SAUR</name>
<evidence type="ECO:0000256" key="7">
    <source>
        <dbReference type="ARBA" id="ARBA00022837"/>
    </source>
</evidence>
<feature type="domain" description="G-protein coupled receptors family 2 profile 2" evidence="18">
    <location>
        <begin position="450"/>
        <end position="690"/>
    </location>
</feature>
<dbReference type="GO" id="GO:0005509">
    <property type="term" value="F:calcium ion binding"/>
    <property type="evidence" value="ECO:0007669"/>
    <property type="project" value="InterPro"/>
</dbReference>
<comment type="subcellular location">
    <subcellularLocation>
        <location evidence="1">Cell membrane</location>
        <topology evidence="1">Multi-pass membrane protein</topology>
    </subcellularLocation>
</comment>
<dbReference type="GO" id="GO:0007166">
    <property type="term" value="P:cell surface receptor signaling pathway"/>
    <property type="evidence" value="ECO:0007669"/>
    <property type="project" value="InterPro"/>
</dbReference>
<dbReference type="InterPro" id="IPR057244">
    <property type="entry name" value="GAIN_B"/>
</dbReference>
<dbReference type="SMART" id="SM00303">
    <property type="entry name" value="GPS"/>
    <property type="match status" value="1"/>
</dbReference>
<comment type="caution">
    <text evidence="13">Lacks conserved residue(s) required for the propagation of feature annotation.</text>
</comment>
<dbReference type="CDD" id="cd00054">
    <property type="entry name" value="EGF_CA"/>
    <property type="match status" value="2"/>
</dbReference>
<feature type="transmembrane region" description="Helical" evidence="14">
    <location>
        <begin position="666"/>
        <end position="689"/>
    </location>
</feature>
<evidence type="ECO:0000256" key="2">
    <source>
        <dbReference type="ARBA" id="ARBA00022475"/>
    </source>
</evidence>
<feature type="transmembrane region" description="Helical" evidence="14">
    <location>
        <begin position="637"/>
        <end position="660"/>
    </location>
</feature>
<dbReference type="PANTHER" id="PTHR12011">
    <property type="entry name" value="ADHESION G-PROTEIN COUPLED RECEPTOR"/>
    <property type="match status" value="1"/>
</dbReference>
<reference evidence="20" key="2">
    <citation type="submission" date="2025-08" db="UniProtKB">
        <authorList>
            <consortium name="RefSeq"/>
        </authorList>
    </citation>
    <scope>IDENTIFICATION</scope>
</reference>
<protein>
    <submittedName>
        <fullName evidence="20">Adhesion G protein-coupled receptor E5 isoform X1</fullName>
    </submittedName>
</protein>
<dbReference type="SUPFAM" id="SSF57184">
    <property type="entry name" value="Growth factor receptor domain"/>
    <property type="match status" value="1"/>
</dbReference>
<dbReference type="PROSITE" id="PS00650">
    <property type="entry name" value="G_PROTEIN_RECEP_F2_2"/>
    <property type="match status" value="1"/>
</dbReference>
<dbReference type="InterPro" id="IPR017983">
    <property type="entry name" value="GPCR_2_secretin-like_CS"/>
</dbReference>
<feature type="transmembrane region" description="Helical" evidence="14">
    <location>
        <begin position="456"/>
        <end position="475"/>
    </location>
</feature>
<evidence type="ECO:0000256" key="5">
    <source>
        <dbReference type="ARBA" id="ARBA00022729"/>
    </source>
</evidence>
<dbReference type="Pfam" id="PF00002">
    <property type="entry name" value="7tm_2"/>
    <property type="match status" value="1"/>
</dbReference>
<evidence type="ECO:0000256" key="8">
    <source>
        <dbReference type="ARBA" id="ARBA00022889"/>
    </source>
</evidence>
<dbReference type="Proteomes" id="UP001652642">
    <property type="component" value="Chromosome 2"/>
</dbReference>
<dbReference type="InParanoid" id="A0A6J0U5U0"/>
<dbReference type="PRINTS" id="PR01278">
    <property type="entry name" value="CD97PROTEIN"/>
</dbReference>
<dbReference type="Gene3D" id="2.10.25.10">
    <property type="entry name" value="Laminin"/>
    <property type="match status" value="3"/>
</dbReference>
<feature type="transmembrane region" description="Helical" evidence="14">
    <location>
        <begin position="594"/>
        <end position="616"/>
    </location>
</feature>
<sequence length="738" mass="82718">MKPARCLLLALGLFVVYIESEARVEDSEDDQGKPLDGCGSHARFVEPPGNYSCECLTGFESKKWPSGFNNKSDNDCTDIDECQQNASICGPNGHCINIKGDYHCKCKPGFVKSQKNDRKICRDINECIPENPCDKNANCTNFPGGYKCKCRNGYFQYQKDILDGKEIIKCKENSCPVTSEDNCSNTQTSLCNFEKHLGDLCQSSLSAKKLKDPNVLLMALLTLLDEGIKELEAESPVQRHRIATKMMESVEGFLRVWAFSQRRAFRTEHNKGTELTMEIRTPRNWSQSPAQLSHSQTQMKLNWEAASKEGEGLSLIGLITYRGFESILTEADVEGEVWEQVGKSPPWAQVAGKPTYKVLSRVAAAFVGHSETSSLSAPVTVTFSHQNADSKPDVKVICAFWQPVNGSGRWSERGCTRLNTSTATTTHCQCDHLTSFAVLMAFYDVEDWNLTIITKIGLVVSLVCLFLSILTFLFCRAIRGIRTTLHLHLCLALFVAHVIFLLGAGNPSNKMVCAVVAGMLHYFFLSVFCWMLLEGVELYLMVVQVFKTHSLKHWHLYFVGYGLPAILVGLSAAINSKGYGNKHCWLSRENGFLWSFLGPVSLIIMVNAAVFVVTVWKLSQKFTDINPDMTKLKKQRVLTITAIAQLCILGTTWIFGMFQISNNTLVMSYIFTILNSLQGLFIFLLHCLLKKQVRDDYYRWFCQSRCSKGQGSDKYSDFSSTSASNTLRAQKSFRESGM</sequence>
<feature type="transmembrane region" description="Helical" evidence="14">
    <location>
        <begin position="511"/>
        <end position="533"/>
    </location>
</feature>
<dbReference type="Gene3D" id="1.20.1070.10">
    <property type="entry name" value="Rhodopsin 7-helix transmembrane proteins"/>
    <property type="match status" value="1"/>
</dbReference>
<dbReference type="InterPro" id="IPR003056">
    <property type="entry name" value="GPCR_2_ADGRE2_ADGRE5"/>
</dbReference>
<dbReference type="InterPro" id="IPR009030">
    <property type="entry name" value="Growth_fac_rcpt_cys_sf"/>
</dbReference>
<dbReference type="PROSITE" id="PS50221">
    <property type="entry name" value="GAIN_B"/>
    <property type="match status" value="1"/>
</dbReference>
<dbReference type="Gene3D" id="2.60.220.50">
    <property type="match status" value="1"/>
</dbReference>
<evidence type="ECO:0000256" key="9">
    <source>
        <dbReference type="ARBA" id="ARBA00022989"/>
    </source>
</evidence>
<accession>A0A6J0U5U0</accession>
<dbReference type="SMART" id="SM00179">
    <property type="entry name" value="EGF_CA"/>
    <property type="match status" value="2"/>
</dbReference>
<evidence type="ECO:0000256" key="4">
    <source>
        <dbReference type="ARBA" id="ARBA00022692"/>
    </source>
</evidence>
<keyword evidence="19" id="KW-1185">Reference proteome</keyword>
<dbReference type="InterPro" id="IPR018097">
    <property type="entry name" value="EGF_Ca-bd_CS"/>
</dbReference>
<dbReference type="InterPro" id="IPR017981">
    <property type="entry name" value="GPCR_2-like_7TM"/>
</dbReference>
<keyword evidence="3 13" id="KW-0245">EGF-like domain</keyword>
<feature type="domain" description="EGF-like" evidence="16">
    <location>
        <begin position="78"/>
        <end position="116"/>
    </location>
</feature>
<keyword evidence="2" id="KW-1003">Cell membrane</keyword>
<dbReference type="SMART" id="SM00181">
    <property type="entry name" value="EGF"/>
    <property type="match status" value="2"/>
</dbReference>
<feature type="transmembrane region" description="Helical" evidence="14">
    <location>
        <begin position="487"/>
        <end position="505"/>
    </location>
</feature>
<feature type="signal peptide" evidence="15">
    <location>
        <begin position="1"/>
        <end position="22"/>
    </location>
</feature>
<keyword evidence="12" id="KW-0325">Glycoprotein</keyword>
<evidence type="ECO:0000256" key="6">
    <source>
        <dbReference type="ARBA" id="ARBA00022737"/>
    </source>
</evidence>
<dbReference type="PROSITE" id="PS50261">
    <property type="entry name" value="G_PROTEIN_RECEP_F2_4"/>
    <property type="match status" value="1"/>
</dbReference>
<dbReference type="PROSITE" id="PS50026">
    <property type="entry name" value="EGF_3"/>
    <property type="match status" value="2"/>
</dbReference>
<dbReference type="PROSITE" id="PS00010">
    <property type="entry name" value="ASX_HYDROXYL"/>
    <property type="match status" value="2"/>
</dbReference>
<dbReference type="PRINTS" id="PR00249">
    <property type="entry name" value="GPCRSECRETIN"/>
</dbReference>